<feature type="signal peptide" evidence="2">
    <location>
        <begin position="1"/>
        <end position="24"/>
    </location>
</feature>
<dbReference type="Proteomes" id="UP000009173">
    <property type="component" value="Chromosome"/>
</dbReference>
<name>A0A0H3A434_NITV4</name>
<accession>A0A0H3A434</accession>
<keyword evidence="1 2" id="KW-0732">Signal</keyword>
<dbReference type="InterPro" id="IPR028994">
    <property type="entry name" value="Integrin_alpha_N"/>
</dbReference>
<dbReference type="KEGG" id="dvl:Dvul_0197"/>
<evidence type="ECO:0000256" key="2">
    <source>
        <dbReference type="SAM" id="SignalP"/>
    </source>
</evidence>
<dbReference type="HOGENOM" id="CLU_034452_0_0_7"/>
<dbReference type="Gene3D" id="3.40.50.10070">
    <property type="entry name" value="TolB, N-terminal domain"/>
    <property type="match status" value="1"/>
</dbReference>
<proteinExistence type="predicted"/>
<feature type="chain" id="PRO_5002603970" description="FG-GAP repeat protein" evidence="2">
    <location>
        <begin position="25"/>
        <end position="555"/>
    </location>
</feature>
<organism evidence="3 4">
    <name type="scientific">Nitratidesulfovibrio vulgaris (strain DP4)</name>
    <name type="common">Desulfovibrio vulgaris</name>
    <dbReference type="NCBI Taxonomy" id="391774"/>
    <lineage>
        <taxon>Bacteria</taxon>
        <taxon>Pseudomonadati</taxon>
        <taxon>Thermodesulfobacteriota</taxon>
        <taxon>Desulfovibrionia</taxon>
        <taxon>Desulfovibrionales</taxon>
        <taxon>Desulfovibrionaceae</taxon>
        <taxon>Nitratidesulfovibrio</taxon>
    </lineage>
</organism>
<protein>
    <recommendedName>
        <fullName evidence="5">FG-GAP repeat protein</fullName>
    </recommendedName>
</protein>
<dbReference type="Pfam" id="PF13517">
    <property type="entry name" value="FG-GAP_3"/>
    <property type="match status" value="1"/>
</dbReference>
<evidence type="ECO:0008006" key="5">
    <source>
        <dbReference type="Google" id="ProtNLM"/>
    </source>
</evidence>
<dbReference type="EMBL" id="CP000527">
    <property type="protein sequence ID" value="ABM27221.1"/>
    <property type="molecule type" value="Genomic_DNA"/>
</dbReference>
<evidence type="ECO:0000313" key="4">
    <source>
        <dbReference type="Proteomes" id="UP000009173"/>
    </source>
</evidence>
<dbReference type="SUPFAM" id="SSF69318">
    <property type="entry name" value="Integrin alpha N-terminal domain"/>
    <property type="match status" value="1"/>
</dbReference>
<reference evidence="4" key="1">
    <citation type="journal article" date="2009" name="Environ. Microbiol.">
        <title>Contribution of mobile genetic elements to Desulfovibrio vulgaris genome plasticity.</title>
        <authorList>
            <person name="Walker C.B."/>
            <person name="Stolyar S."/>
            <person name="Chivian D."/>
            <person name="Pinel N."/>
            <person name="Gabster J.A."/>
            <person name="Dehal P.S."/>
            <person name="He Z."/>
            <person name="Yang Z.K."/>
            <person name="Yen H.C."/>
            <person name="Zhou J."/>
            <person name="Wall J.D."/>
            <person name="Hazen T.C."/>
            <person name="Arkin A.P."/>
            <person name="Stahl D.A."/>
        </authorList>
    </citation>
    <scope>NUCLEOTIDE SEQUENCE [LARGE SCALE GENOMIC DNA]</scope>
    <source>
        <strain evidence="4">DP4</strain>
    </source>
</reference>
<evidence type="ECO:0000313" key="3">
    <source>
        <dbReference type="EMBL" id="ABM27221.1"/>
    </source>
</evidence>
<dbReference type="SUPFAM" id="SSF52964">
    <property type="entry name" value="TolB, N-terminal domain"/>
    <property type="match status" value="1"/>
</dbReference>
<dbReference type="RefSeq" id="WP_010940448.1">
    <property type="nucleotide sequence ID" value="NC_008751.1"/>
</dbReference>
<dbReference type="AlphaFoldDB" id="A0A0H3A434"/>
<evidence type="ECO:0000256" key="1">
    <source>
        <dbReference type="ARBA" id="ARBA00022729"/>
    </source>
</evidence>
<dbReference type="InterPro" id="IPR013517">
    <property type="entry name" value="FG-GAP"/>
</dbReference>
<gene>
    <name evidence="3" type="ordered locus">Dvul_0197</name>
</gene>
<sequence precursor="true">MKVLMRTALAVLALLLLAASPVFAAPQSYAVLPFQINGPSSYRYLEKAIPQMFSSRLYWKDHFHPVASDAAAKAALPGSEADVAKTQAALGANYAVWGSVTIVGDDCSLDVRVRDPKGKVWPKSSRAKVNDLIAALQTSADAVSAEVFGRASAQPANAAAEPKVVNQMNEAFVVNETQNQQVYLNPQFRYQGNAAGDARMRSQSLPFSALGMLVEDVDGDGKNEVLLLDDKAVYAYRWEGGRLAPAGEFRPNRYLDCLNINSIDLNRDGRREIVITAVDEKSNEPESFILNYAGGQFTEVMTRIGYFLNVVKLPPDFIPVLVGQKTDQPRLFRPGVYEMAKNGDSLMQIKRLDLPEGANVFNFVWVPGGSKGDGDKIVTLTDTERLRVHTAKGGRVAETDESYSGTAKGISIEPNMPGMGRDKVLLKSQYYIPMRMLAVNLDRDDNWELLVNRPISTASQFFERYRFFPQGEIHALYWDGVGLGLQWKTRRVKGSVADFALADVNNDGVQDLVLCVNTHPGALGMESRKTMVLAYPLDLSKVDPNTAAANEQLDQ</sequence>